<evidence type="ECO:0000259" key="3">
    <source>
        <dbReference type="Pfam" id="PF00144"/>
    </source>
</evidence>
<dbReference type="InterPro" id="IPR001466">
    <property type="entry name" value="Beta-lactam-related"/>
</dbReference>
<dbReference type="AlphaFoldDB" id="A0A559IPZ6"/>
<keyword evidence="5" id="KW-1185">Reference proteome</keyword>
<organism evidence="4 5">
    <name type="scientific">Paenibacillus agilis</name>
    <dbReference type="NCBI Taxonomy" id="3020863"/>
    <lineage>
        <taxon>Bacteria</taxon>
        <taxon>Bacillati</taxon>
        <taxon>Bacillota</taxon>
        <taxon>Bacilli</taxon>
        <taxon>Bacillales</taxon>
        <taxon>Paenibacillaceae</taxon>
        <taxon>Paenibacillus</taxon>
    </lineage>
</organism>
<keyword evidence="2" id="KW-0472">Membrane</keyword>
<dbReference type="Proteomes" id="UP000318102">
    <property type="component" value="Unassembled WGS sequence"/>
</dbReference>
<feature type="domain" description="Beta-lactamase-related" evidence="3">
    <location>
        <begin position="15"/>
        <end position="329"/>
    </location>
</feature>
<dbReference type="Pfam" id="PF00144">
    <property type="entry name" value="Beta-lactamase"/>
    <property type="match status" value="1"/>
</dbReference>
<dbReference type="OrthoDB" id="9803467at2"/>
<dbReference type="InterPro" id="IPR012338">
    <property type="entry name" value="Beta-lactam/transpept-like"/>
</dbReference>
<dbReference type="EMBL" id="VNJK01000002">
    <property type="protein sequence ID" value="TVX89660.1"/>
    <property type="molecule type" value="Genomic_DNA"/>
</dbReference>
<evidence type="ECO:0000313" key="5">
    <source>
        <dbReference type="Proteomes" id="UP000318102"/>
    </source>
</evidence>
<sequence length="457" mass="52357">MSKLVADKQQQLETLFNTLAEREQFNGAVLVAEQGQVIYDGAFGYANLEKGQQLNKDSIFELASVSKPITALGIILLAQEGKLQVDDLVEKWIPELPYKNITIKNLLQHTSGMPDYMTLFVKHWDKDNIADNKDMLELLVEHQPDVRFAPGDKWEYSNTGYVLLAIIAERVSGKSFTDFMKQHLFEPLGMQDTLIYNRRYSNQTIDNYAFGYVWDVKEERFVLPDTLPETEMVVYLDGIQGDGTVNSTLADLLKLDQALHTGEWITKESLVEAFTPTLLNNGETFPYGYGWLISKEDNRGMLVSHSGGWPGYATNYKRFIEQKKTFIILNNVIHDYAYLQAIETACEHILFDEPYEIPAFISPRQAIQVLPDLYDTYTGCYRFEEQDNTVEAEVDTEDDRLLLTIDGQVMALHPATETRYFIHQTTIEVEFVEVTDDEARAFILYEGEEPKRAVRVD</sequence>
<evidence type="ECO:0000256" key="1">
    <source>
        <dbReference type="ARBA" id="ARBA00004370"/>
    </source>
</evidence>
<dbReference type="GO" id="GO:0016020">
    <property type="term" value="C:membrane"/>
    <property type="evidence" value="ECO:0007669"/>
    <property type="project" value="UniProtKB-SubCell"/>
</dbReference>
<comment type="caution">
    <text evidence="4">The sequence shown here is derived from an EMBL/GenBank/DDBJ whole genome shotgun (WGS) entry which is preliminary data.</text>
</comment>
<protein>
    <submittedName>
        <fullName evidence="4">Beta-lactamase family protein</fullName>
    </submittedName>
</protein>
<dbReference type="PANTHER" id="PTHR46825:SF11">
    <property type="entry name" value="PENICILLIN-BINDING PROTEIN 4"/>
    <property type="match status" value="1"/>
</dbReference>
<dbReference type="RefSeq" id="WP_144992359.1">
    <property type="nucleotide sequence ID" value="NZ_VNJK01000002.1"/>
</dbReference>
<evidence type="ECO:0000313" key="4">
    <source>
        <dbReference type="EMBL" id="TVX89660.1"/>
    </source>
</evidence>
<proteinExistence type="predicted"/>
<dbReference type="InterPro" id="IPR050491">
    <property type="entry name" value="AmpC-like"/>
</dbReference>
<comment type="subcellular location">
    <subcellularLocation>
        <location evidence="1">Membrane</location>
    </subcellularLocation>
</comment>
<dbReference type="Gene3D" id="3.40.710.10">
    <property type="entry name" value="DD-peptidase/beta-lactamase superfamily"/>
    <property type="match status" value="1"/>
</dbReference>
<gene>
    <name evidence="4" type="ORF">FPZ44_18015</name>
</gene>
<reference evidence="4 5" key="1">
    <citation type="submission" date="2019-07" db="EMBL/GenBank/DDBJ databases">
        <authorList>
            <person name="Kim J."/>
        </authorList>
    </citation>
    <scope>NUCLEOTIDE SEQUENCE [LARGE SCALE GENOMIC DNA]</scope>
    <source>
        <strain evidence="4 5">N4</strain>
    </source>
</reference>
<name>A0A559IPZ6_9BACL</name>
<dbReference type="PANTHER" id="PTHR46825">
    <property type="entry name" value="D-ALANYL-D-ALANINE-CARBOXYPEPTIDASE/ENDOPEPTIDASE AMPH"/>
    <property type="match status" value="1"/>
</dbReference>
<evidence type="ECO:0000256" key="2">
    <source>
        <dbReference type="ARBA" id="ARBA00023136"/>
    </source>
</evidence>
<dbReference type="SUPFAM" id="SSF56601">
    <property type="entry name" value="beta-lactamase/transpeptidase-like"/>
    <property type="match status" value="1"/>
</dbReference>
<accession>A0A559IPZ6</accession>